<dbReference type="Proteomes" id="UP000887580">
    <property type="component" value="Unplaced"/>
</dbReference>
<evidence type="ECO:0000313" key="2">
    <source>
        <dbReference type="WBParaSite" id="PS1159_v2.g19227.t1"/>
    </source>
</evidence>
<protein>
    <submittedName>
        <fullName evidence="2">Cysteine synthase</fullName>
    </submittedName>
</protein>
<sequence length="339" mass="36363">MADRESIGCDVSDIVGNTPMVYLNKVSKGCKGKVAIKLEYYNPACSVKDRIAKSMILEAETAGTIDPERTVLVEVTSGNTGIGLASIAAARGYKLIIVMPSACSLERRTLLRAFGAELVLTARAGGIVEAIKCAEDIHKSMPNSFFVNQLGNPANPNIHYETTGPEIWKQTQGKVDAIVIGIGTGGTIMGTAKFLREKNPNLRVFAVEPAESALFNGGETKPHKIQGIGIGVKPPIVDVNVFEKCITVKSDDAIEMAKRLAREEGILSGISGGANVIAAIEVANLEEMKGKLIVTCIPSFGERYLSTPLYSDIREEVSSLKEKPLGEALDPDYFNFKCV</sequence>
<accession>A0AC35FPQ0</accession>
<dbReference type="WBParaSite" id="PS1159_v2.g19227.t1">
    <property type="protein sequence ID" value="PS1159_v2.g19227.t1"/>
    <property type="gene ID" value="PS1159_v2.g19227"/>
</dbReference>
<evidence type="ECO:0000313" key="1">
    <source>
        <dbReference type="Proteomes" id="UP000887580"/>
    </source>
</evidence>
<reference evidence="2" key="1">
    <citation type="submission" date="2022-11" db="UniProtKB">
        <authorList>
            <consortium name="WormBaseParasite"/>
        </authorList>
    </citation>
    <scope>IDENTIFICATION</scope>
</reference>
<name>A0AC35FPQ0_9BILA</name>
<proteinExistence type="predicted"/>
<organism evidence="1 2">
    <name type="scientific">Panagrolaimus sp. PS1159</name>
    <dbReference type="NCBI Taxonomy" id="55785"/>
    <lineage>
        <taxon>Eukaryota</taxon>
        <taxon>Metazoa</taxon>
        <taxon>Ecdysozoa</taxon>
        <taxon>Nematoda</taxon>
        <taxon>Chromadorea</taxon>
        <taxon>Rhabditida</taxon>
        <taxon>Tylenchina</taxon>
        <taxon>Panagrolaimomorpha</taxon>
        <taxon>Panagrolaimoidea</taxon>
        <taxon>Panagrolaimidae</taxon>
        <taxon>Panagrolaimus</taxon>
    </lineage>
</organism>